<evidence type="ECO:0000256" key="1">
    <source>
        <dbReference type="SAM" id="MobiDB-lite"/>
    </source>
</evidence>
<protein>
    <submittedName>
        <fullName evidence="2">Uncharacterized protein</fullName>
    </submittedName>
</protein>
<comment type="caution">
    <text evidence="2">The sequence shown here is derived from an EMBL/GenBank/DDBJ whole genome shotgun (WGS) entry which is preliminary data.</text>
</comment>
<feature type="region of interest" description="Disordered" evidence="1">
    <location>
        <begin position="1"/>
        <end position="53"/>
    </location>
</feature>
<proteinExistence type="predicted"/>
<organism evidence="2 3">
    <name type="scientific">Rotaria sordida</name>
    <dbReference type="NCBI Taxonomy" id="392033"/>
    <lineage>
        <taxon>Eukaryota</taxon>
        <taxon>Metazoa</taxon>
        <taxon>Spiralia</taxon>
        <taxon>Gnathifera</taxon>
        <taxon>Rotifera</taxon>
        <taxon>Eurotatoria</taxon>
        <taxon>Bdelloidea</taxon>
        <taxon>Philodinida</taxon>
        <taxon>Philodinidae</taxon>
        <taxon>Rotaria</taxon>
    </lineage>
</organism>
<evidence type="ECO:0000313" key="2">
    <source>
        <dbReference type="EMBL" id="CAF4179063.1"/>
    </source>
</evidence>
<feature type="compositionally biased region" description="Basic and acidic residues" evidence="1">
    <location>
        <begin position="1"/>
        <end position="23"/>
    </location>
</feature>
<dbReference type="Proteomes" id="UP000663874">
    <property type="component" value="Unassembled WGS sequence"/>
</dbReference>
<dbReference type="AlphaFoldDB" id="A0A820ANP5"/>
<accession>A0A820ANP5</accession>
<reference evidence="2" key="1">
    <citation type="submission" date="2021-02" db="EMBL/GenBank/DDBJ databases">
        <authorList>
            <person name="Nowell W R."/>
        </authorList>
    </citation>
    <scope>NUCLEOTIDE SEQUENCE</scope>
</reference>
<gene>
    <name evidence="2" type="ORF">FNK824_LOCUS35116</name>
</gene>
<evidence type="ECO:0000313" key="3">
    <source>
        <dbReference type="Proteomes" id="UP000663874"/>
    </source>
</evidence>
<feature type="non-terminal residue" evidence="2">
    <location>
        <position position="53"/>
    </location>
</feature>
<feature type="compositionally biased region" description="Polar residues" evidence="1">
    <location>
        <begin position="26"/>
        <end position="53"/>
    </location>
</feature>
<sequence length="53" mass="5740">MDHAVVENEKRQTDIKTVSDDARTGATKTNMQPPDTTTLEGTIANEANPNTNP</sequence>
<dbReference type="EMBL" id="CAJOBE010014512">
    <property type="protein sequence ID" value="CAF4179063.1"/>
    <property type="molecule type" value="Genomic_DNA"/>
</dbReference>
<name>A0A820ANP5_9BILA</name>